<dbReference type="InterPro" id="IPR049730">
    <property type="entry name" value="SNF2/RAD54-like_C"/>
</dbReference>
<keyword evidence="2" id="KW-0862">Zinc</keyword>
<dbReference type="GO" id="GO:0008270">
    <property type="term" value="F:zinc ion binding"/>
    <property type="evidence" value="ECO:0007669"/>
    <property type="project" value="UniProtKB-KW"/>
</dbReference>
<evidence type="ECO:0000313" key="6">
    <source>
        <dbReference type="EMBL" id="KEZ86991.1"/>
    </source>
</evidence>
<protein>
    <submittedName>
        <fullName evidence="6">Helicase</fullName>
    </submittedName>
</protein>
<dbReference type="GO" id="GO:0004386">
    <property type="term" value="F:helicase activity"/>
    <property type="evidence" value="ECO:0007669"/>
    <property type="project" value="UniProtKB-KW"/>
</dbReference>
<dbReference type="Gene3D" id="3.40.50.300">
    <property type="entry name" value="P-loop containing nucleotide triphosphate hydrolases"/>
    <property type="match status" value="1"/>
</dbReference>
<dbReference type="FunFam" id="3.40.50.300:FF:000533">
    <property type="entry name" value="Helicase, Snf2 family"/>
    <property type="match status" value="1"/>
</dbReference>
<dbReference type="Pfam" id="PF04434">
    <property type="entry name" value="SWIM"/>
    <property type="match status" value="1"/>
</dbReference>
<dbReference type="InterPro" id="IPR038718">
    <property type="entry name" value="SNF2-like_sf"/>
</dbReference>
<dbReference type="InterPro" id="IPR007527">
    <property type="entry name" value="Znf_SWIM"/>
</dbReference>
<keyword evidence="7" id="KW-1185">Reference proteome</keyword>
<dbReference type="SMART" id="SM00487">
    <property type="entry name" value="DEXDc"/>
    <property type="match status" value="1"/>
</dbReference>
<accession>A0A084JDF7</accession>
<dbReference type="Pfam" id="PF00176">
    <property type="entry name" value="SNF2-rel_dom"/>
    <property type="match status" value="1"/>
</dbReference>
<keyword evidence="6" id="KW-0347">Helicase</keyword>
<evidence type="ECO:0000259" key="3">
    <source>
        <dbReference type="PROSITE" id="PS50966"/>
    </source>
</evidence>
<dbReference type="InterPro" id="IPR001650">
    <property type="entry name" value="Helicase_C-like"/>
</dbReference>
<dbReference type="InterPro" id="IPR027417">
    <property type="entry name" value="P-loop_NTPase"/>
</dbReference>
<feature type="domain" description="SWIM-type" evidence="3">
    <location>
        <begin position="61"/>
        <end position="98"/>
    </location>
</feature>
<dbReference type="CDD" id="cd18012">
    <property type="entry name" value="DEXQc_arch_SWI2_SNF2"/>
    <property type="match status" value="1"/>
</dbReference>
<keyword evidence="2" id="KW-0863">Zinc-finger</keyword>
<dbReference type="SMART" id="SM00490">
    <property type="entry name" value="HELICc"/>
    <property type="match status" value="1"/>
</dbReference>
<dbReference type="PROSITE" id="PS51192">
    <property type="entry name" value="HELICASE_ATP_BIND_1"/>
    <property type="match status" value="1"/>
</dbReference>
<dbReference type="Pfam" id="PF00271">
    <property type="entry name" value="Helicase_C"/>
    <property type="match status" value="1"/>
</dbReference>
<evidence type="ECO:0000313" key="7">
    <source>
        <dbReference type="Proteomes" id="UP000028542"/>
    </source>
</evidence>
<evidence type="ECO:0000259" key="4">
    <source>
        <dbReference type="PROSITE" id="PS51192"/>
    </source>
</evidence>
<dbReference type="InterPro" id="IPR014001">
    <property type="entry name" value="Helicase_ATP-bd"/>
</dbReference>
<keyword evidence="6" id="KW-0547">Nucleotide-binding</keyword>
<dbReference type="STRING" id="318464.IO99_06995"/>
<organism evidence="6 7">
    <name type="scientific">Clostridium sulfidigenes</name>
    <dbReference type="NCBI Taxonomy" id="318464"/>
    <lineage>
        <taxon>Bacteria</taxon>
        <taxon>Bacillati</taxon>
        <taxon>Bacillota</taxon>
        <taxon>Clostridia</taxon>
        <taxon>Eubacteriales</taxon>
        <taxon>Clostridiaceae</taxon>
        <taxon>Clostridium</taxon>
    </lineage>
</organism>
<comment type="caution">
    <text evidence="6">The sequence shown here is derived from an EMBL/GenBank/DDBJ whole genome shotgun (WGS) entry which is preliminary data.</text>
</comment>
<dbReference type="RefSeq" id="WP_051823987.1">
    <property type="nucleotide sequence ID" value="NZ_JPMD01000015.1"/>
</dbReference>
<dbReference type="AlphaFoldDB" id="A0A084JDF7"/>
<keyword evidence="6" id="KW-0067">ATP-binding</keyword>
<dbReference type="eggNOG" id="COG0553">
    <property type="taxonomic scope" value="Bacteria"/>
</dbReference>
<dbReference type="SUPFAM" id="SSF52540">
    <property type="entry name" value="P-loop containing nucleoside triphosphate hydrolases"/>
    <property type="match status" value="2"/>
</dbReference>
<gene>
    <name evidence="6" type="ORF">IO99_06995</name>
</gene>
<dbReference type="PROSITE" id="PS51194">
    <property type="entry name" value="HELICASE_CTER"/>
    <property type="match status" value="1"/>
</dbReference>
<reference evidence="6 7" key="1">
    <citation type="submission" date="2014-07" db="EMBL/GenBank/DDBJ databases">
        <title>Draft genome of Clostridium sulfidigenes 113A isolated from sediments associated with methane hydrate from Krishna Godavari basin.</title>
        <authorList>
            <person name="Honkalas V.S."/>
            <person name="Dabir A.P."/>
            <person name="Arora P."/>
            <person name="Dhakephalkar P.K."/>
        </authorList>
    </citation>
    <scope>NUCLEOTIDE SEQUENCE [LARGE SCALE GENOMIC DNA]</scope>
    <source>
        <strain evidence="6 7">113A</strain>
    </source>
</reference>
<evidence type="ECO:0000256" key="1">
    <source>
        <dbReference type="ARBA" id="ARBA00022801"/>
    </source>
</evidence>
<keyword evidence="2" id="KW-0479">Metal-binding</keyword>
<feature type="domain" description="Helicase ATP-binding" evidence="4">
    <location>
        <begin position="650"/>
        <end position="812"/>
    </location>
</feature>
<feature type="domain" description="Helicase C-terminal" evidence="5">
    <location>
        <begin position="937"/>
        <end position="1094"/>
    </location>
</feature>
<dbReference type="GO" id="GO:0016787">
    <property type="term" value="F:hydrolase activity"/>
    <property type="evidence" value="ECO:0007669"/>
    <property type="project" value="UniProtKB-KW"/>
</dbReference>
<dbReference type="Pfam" id="PF08455">
    <property type="entry name" value="SNF2_assoc"/>
    <property type="match status" value="1"/>
</dbReference>
<name>A0A084JDF7_9CLOT</name>
<proteinExistence type="predicted"/>
<dbReference type="InterPro" id="IPR000330">
    <property type="entry name" value="SNF2_N"/>
</dbReference>
<keyword evidence="1" id="KW-0378">Hydrolase</keyword>
<dbReference type="InterPro" id="IPR013663">
    <property type="entry name" value="Helicase_SWF/SNF/SWI_bac"/>
</dbReference>
<evidence type="ECO:0000256" key="2">
    <source>
        <dbReference type="PROSITE-ProRule" id="PRU00325"/>
    </source>
</evidence>
<evidence type="ECO:0000259" key="5">
    <source>
        <dbReference type="PROSITE" id="PS51194"/>
    </source>
</evidence>
<dbReference type="FunFam" id="3.40.50.10810:FF:000054">
    <property type="entry name" value="Helicase, Snf2 family"/>
    <property type="match status" value="1"/>
</dbReference>
<dbReference type="Proteomes" id="UP000028542">
    <property type="component" value="Unassembled WGS sequence"/>
</dbReference>
<sequence>MKFDLELREIKDICGNVIFNRAMDMYLRNKVRSIRINENSINILSVTAIVQSAYDVNNYKTSVLINNRNFKLYPNCSCEAFSQYHMCKHVGAVLIKLNKEGVRGRGINIPKSGEEELLETYKSTFDKAIRGVEKEPLNMDITLVVEDEHYGSKKKSFYLELKIGTNRLYVVKNIRELMECMYTSGGTINFGKELQYNNTKYMFKDKDQEIMNIIKEIYDLNLEVMNRVYTNRSVFFSGKRVFLSEGQLKNILTIKNGKTINLDYKGEHYKDITVSLGNMPTSFYMFMKGENLNIDMNGEISKAICENTGLYYLNNTLYLLSEKEKSDFTPLHRAFMKSKNNTISFKKSSINDVANFLLPKLKSISPIVIKDESVKELIKEEPLVTEFYLDKDKDRVTCDVKFNYGEESFYYNLENESKNIKEENHQFLNEKEVGVSEDIVIRDIVKERKTIEKLYGLGFKNRDKSFYIEDEDELVEFLTYGVEELAEVGEVYYSDSFKEIKILTPKSFNSSIRLNDLDLLEFNFNIEGISKEELKATLTSIKQKKKYYKLKNGSIIPLQGSEFKDIYSVIDNFDISISKLASGSVEIPKYASLYIDEKINKGALNFVTRNKGFKNLIDNIKDVKSNEYKVPEEQGAVLRTYQEIGFKWFKTLSQCGFGGILGDEMGLGKTLQAITFINSEKQEGNLKNKALIVCPTSLVYNWVMEFEKFSKDLRIVAVSGNKAEREILIENIEEYDVIITSYALIRRDFEYYEKMKFDICIIDEAQYIKNPTSLNAESVKSIQAKSKFAMTGTPIENSLTELWSIFDFIMPGYLKTHGKFNKNFELPIVKEKDDKALEELLKLIKPFILRRFKRDVALELPPKIEHKIVVDMTSEQKKLYYSYVDAYKEEMEQEIKENGFNKSRMKILSLITRLRQICCDPASFIENYKGDSGKYHALYDILEEALENNHKVLLFSQFTTILGSIREKLNKKGINTMYLDGSVPSKDRMNLVKEFNEGEPSVFLISLKAGGTGLNLTSADMVIHFDPWWNPAVEEQAEDRAHRIGQKNAVEVIKLIAKGTIEEKIYNIQEKKKEIIDKVIDGEEHTELTLSSMNEKELEELFS</sequence>
<dbReference type="PANTHER" id="PTHR10799">
    <property type="entry name" value="SNF2/RAD54 HELICASE FAMILY"/>
    <property type="match status" value="1"/>
</dbReference>
<dbReference type="GO" id="GO:0005524">
    <property type="term" value="F:ATP binding"/>
    <property type="evidence" value="ECO:0007669"/>
    <property type="project" value="InterPro"/>
</dbReference>
<dbReference type="EMBL" id="JPMD01000015">
    <property type="protein sequence ID" value="KEZ86991.1"/>
    <property type="molecule type" value="Genomic_DNA"/>
</dbReference>
<dbReference type="PROSITE" id="PS50966">
    <property type="entry name" value="ZF_SWIM"/>
    <property type="match status" value="1"/>
</dbReference>
<dbReference type="CDD" id="cd18793">
    <property type="entry name" value="SF2_C_SNF"/>
    <property type="match status" value="1"/>
</dbReference>
<dbReference type="Gene3D" id="3.40.50.10810">
    <property type="entry name" value="Tandem AAA-ATPase domain"/>
    <property type="match status" value="1"/>
</dbReference>